<reference evidence="4" key="1">
    <citation type="journal article" date="2021" name="Nat. Microbiol.">
        <title>Cocultivation of an ultrasmall environmental parasitic bacterium with lytic ability against bacteria associated with wastewater foams.</title>
        <authorList>
            <person name="Batinovic S."/>
            <person name="Rose J.J.A."/>
            <person name="Ratcliffe J."/>
            <person name="Seviour R.J."/>
            <person name="Petrovski S."/>
        </authorList>
    </citation>
    <scope>NUCLEOTIDE SEQUENCE</scope>
    <source>
        <strain evidence="4">CON44</strain>
    </source>
</reference>
<dbReference type="GO" id="GO:0003700">
    <property type="term" value="F:DNA-binding transcription factor activity"/>
    <property type="evidence" value="ECO:0007669"/>
    <property type="project" value="TreeGrafter"/>
</dbReference>
<dbReference type="SUPFAM" id="SSF46689">
    <property type="entry name" value="Homeodomain-like"/>
    <property type="match status" value="1"/>
</dbReference>
<keyword evidence="1" id="KW-0805">Transcription regulation</keyword>
<accession>A0A857MK13</accession>
<dbReference type="PANTHER" id="PTHR30055:SF234">
    <property type="entry name" value="HTH-TYPE TRANSCRIPTIONAL REGULATOR BETI"/>
    <property type="match status" value="1"/>
</dbReference>
<evidence type="ECO:0000256" key="3">
    <source>
        <dbReference type="ARBA" id="ARBA00023163"/>
    </source>
</evidence>
<evidence type="ECO:0000313" key="4">
    <source>
        <dbReference type="EMBL" id="QHN41571.1"/>
    </source>
</evidence>
<dbReference type="InterPro" id="IPR001647">
    <property type="entry name" value="HTH_TetR"/>
</dbReference>
<dbReference type="InterPro" id="IPR009057">
    <property type="entry name" value="Homeodomain-like_sf"/>
</dbReference>
<name>A0A857MK13_9ACTN</name>
<organism evidence="4">
    <name type="scientific">Gordonia amarae</name>
    <dbReference type="NCBI Taxonomy" id="36821"/>
    <lineage>
        <taxon>Bacteria</taxon>
        <taxon>Bacillati</taxon>
        <taxon>Actinomycetota</taxon>
        <taxon>Actinomycetes</taxon>
        <taxon>Mycobacteriales</taxon>
        <taxon>Gordoniaceae</taxon>
        <taxon>Gordonia</taxon>
    </lineage>
</organism>
<protein>
    <submittedName>
        <fullName evidence="4">TetR family transcriptional regulator</fullName>
    </submittedName>
</protein>
<dbReference type="Pfam" id="PF00440">
    <property type="entry name" value="TetR_N"/>
    <property type="match status" value="1"/>
</dbReference>
<sequence>MSTSHPTPGTRRRLTGKRADTVRRLGTATVEALRESRYGDLTVQDVARRAGVTRATAYIYFSSKEHLIAEEYLRRLSEVTIDLPEDGLEDRVIATLRGLALAVGDEPDFGRAASRALQSDDPEVDELRLQLYTEIRDRLTEATGPDTDPGLIDLLELIYTGAIVRAGTGHVSYESVADTIAEAARRVL</sequence>
<dbReference type="PROSITE" id="PS50977">
    <property type="entry name" value="HTH_TETR_2"/>
    <property type="match status" value="1"/>
</dbReference>
<dbReference type="Gene3D" id="1.10.357.10">
    <property type="entry name" value="Tetracycline Repressor, domain 2"/>
    <property type="match status" value="1"/>
</dbReference>
<dbReference type="PANTHER" id="PTHR30055">
    <property type="entry name" value="HTH-TYPE TRANSCRIPTIONAL REGULATOR RUTR"/>
    <property type="match status" value="1"/>
</dbReference>
<dbReference type="InterPro" id="IPR050109">
    <property type="entry name" value="HTH-type_TetR-like_transc_reg"/>
</dbReference>
<gene>
    <name evidence="4" type="ORF">GII30_22585</name>
</gene>
<dbReference type="GO" id="GO:0000976">
    <property type="term" value="F:transcription cis-regulatory region binding"/>
    <property type="evidence" value="ECO:0007669"/>
    <property type="project" value="TreeGrafter"/>
</dbReference>
<proteinExistence type="predicted"/>
<dbReference type="RefSeq" id="WP_005183680.1">
    <property type="nucleotide sequence ID" value="NZ_CP045804.1"/>
</dbReference>
<keyword evidence="2" id="KW-0238">DNA-binding</keyword>
<evidence type="ECO:0000256" key="2">
    <source>
        <dbReference type="ARBA" id="ARBA00023125"/>
    </source>
</evidence>
<evidence type="ECO:0000256" key="1">
    <source>
        <dbReference type="ARBA" id="ARBA00023015"/>
    </source>
</evidence>
<dbReference type="EMBL" id="CP045810">
    <property type="protein sequence ID" value="QHN41571.1"/>
    <property type="molecule type" value="Genomic_DNA"/>
</dbReference>
<keyword evidence="3" id="KW-0804">Transcription</keyword>
<dbReference type="AlphaFoldDB" id="A0A857MK13"/>